<dbReference type="EMBL" id="CP163433">
    <property type="protein sequence ID" value="XDQ18293.1"/>
    <property type="molecule type" value="Genomic_DNA"/>
</dbReference>
<dbReference type="GO" id="GO:0004321">
    <property type="term" value="F:fatty-acyl-CoA synthase activity"/>
    <property type="evidence" value="ECO:0007669"/>
    <property type="project" value="TreeGrafter"/>
</dbReference>
<dbReference type="GO" id="GO:0005524">
    <property type="term" value="F:ATP binding"/>
    <property type="evidence" value="ECO:0007669"/>
    <property type="project" value="UniProtKB-KW"/>
</dbReference>
<comment type="similarity">
    <text evidence="1">Belongs to the ATP-dependent AMP-binding enzyme family.</text>
</comment>
<dbReference type="Pfam" id="PF13193">
    <property type="entry name" value="AMP-binding_C"/>
    <property type="match status" value="1"/>
</dbReference>
<dbReference type="GeneID" id="303249589"/>
<evidence type="ECO:0000259" key="6">
    <source>
        <dbReference type="Pfam" id="PF00501"/>
    </source>
</evidence>
<name>A0AB39NN76_9ACTN</name>
<dbReference type="GO" id="GO:0015645">
    <property type="term" value="F:fatty acid ligase activity"/>
    <property type="evidence" value="ECO:0007669"/>
    <property type="project" value="TreeGrafter"/>
</dbReference>
<reference evidence="8" key="1">
    <citation type="submission" date="2024-07" db="EMBL/GenBank/DDBJ databases">
        <authorList>
            <person name="Yu S.T."/>
        </authorList>
    </citation>
    <scope>NUCLEOTIDE SEQUENCE</scope>
    <source>
        <strain evidence="8">R17</strain>
    </source>
</reference>
<dbReference type="Gene3D" id="3.40.50.12780">
    <property type="entry name" value="N-terminal domain of ligase-like"/>
    <property type="match status" value="1"/>
</dbReference>
<dbReference type="Gene3D" id="3.30.300.30">
    <property type="match status" value="1"/>
</dbReference>
<evidence type="ECO:0000259" key="7">
    <source>
        <dbReference type="Pfam" id="PF13193"/>
    </source>
</evidence>
<sequence length="592" mass="64161">MDPDDDSGPGTADARARAWRAGRWTAAHREFRAARDLLLRCRTDLDAAVEQFRWPRPACFNWALEWFDVVARGNPAPALELLDGEGDVTRSVSYDELSRRSDAVANWLRGQGVAPGDRLMVVLGPQVELWEVLLAALKVRAVVVPSHPDLMPGQAEDRVRRGRLAHLVCRAASAGAFSGVRVPGARIAVPEADGVVPPGWTDYRESTAAPDRFVPERPTPADDIAFCYFTSGTTSAPKLVAHTHLSYPAGHLSSLYWNGLLPGDRHVNVSSPGWAKHSWSSLFVPWNAEATILVLPDGPPDAAALPRQLRRSRATGFCAPPSVWQTLRPHLTSAVPPALREATSAGEPLPWEVVTAVRDAWGVTVRDGYGQTETTALVGTPPGHLPRPGRLGRPLPGYRITLRDPETAEPADVEGEICVELDGEEGRPVGVMAGYPDDPTRTEHALGRGWYATGDLGERDPEGWIRVLGRRDDVFKSYGHRVSPFEAETVLRAHPAVADVAVVPVPDDRAGLLPLAVVVPAPGRTADAALASELLTHTAGALSPVGRPELLRFAERLPRTTSGKIRRRLVRAHLPDIAGDLFTHIRPKEPAP</sequence>
<evidence type="ECO:0000256" key="3">
    <source>
        <dbReference type="ARBA" id="ARBA00022741"/>
    </source>
</evidence>
<organism evidence="8">
    <name type="scientific">Streptomyces sp. R17</name>
    <dbReference type="NCBI Taxonomy" id="3238626"/>
    <lineage>
        <taxon>Bacteria</taxon>
        <taxon>Bacillati</taxon>
        <taxon>Actinomycetota</taxon>
        <taxon>Actinomycetes</taxon>
        <taxon>Kitasatosporales</taxon>
        <taxon>Streptomycetaceae</taxon>
        <taxon>Streptomyces</taxon>
    </lineage>
</organism>
<accession>A0AB39NN76</accession>
<dbReference type="SUPFAM" id="SSF56801">
    <property type="entry name" value="Acetyl-CoA synthetase-like"/>
    <property type="match status" value="1"/>
</dbReference>
<evidence type="ECO:0000256" key="2">
    <source>
        <dbReference type="ARBA" id="ARBA00022598"/>
    </source>
</evidence>
<evidence type="ECO:0000256" key="4">
    <source>
        <dbReference type="ARBA" id="ARBA00022840"/>
    </source>
</evidence>
<dbReference type="GO" id="GO:0016405">
    <property type="term" value="F:CoA-ligase activity"/>
    <property type="evidence" value="ECO:0007669"/>
    <property type="project" value="UniProtKB-ARBA"/>
</dbReference>
<protein>
    <submittedName>
        <fullName evidence="8">AMP-binding protein</fullName>
    </submittedName>
</protein>
<dbReference type="AlphaFoldDB" id="A0AB39NN76"/>
<feature type="domain" description="AMP-binding enzyme C-terminal" evidence="7">
    <location>
        <begin position="486"/>
        <end position="564"/>
    </location>
</feature>
<dbReference type="RefSeq" id="WP_086680611.1">
    <property type="nucleotide sequence ID" value="NZ_CP163433.1"/>
</dbReference>
<dbReference type="InterPro" id="IPR045851">
    <property type="entry name" value="AMP-bd_C_sf"/>
</dbReference>
<proteinExistence type="inferred from homology"/>
<dbReference type="PANTHER" id="PTHR43605">
    <property type="entry name" value="ACYL-COENZYME A SYNTHETASE"/>
    <property type="match status" value="1"/>
</dbReference>
<dbReference type="InterPro" id="IPR042099">
    <property type="entry name" value="ANL_N_sf"/>
</dbReference>
<evidence type="ECO:0000256" key="1">
    <source>
        <dbReference type="ARBA" id="ARBA00006432"/>
    </source>
</evidence>
<feature type="domain" description="AMP-dependent synthetase/ligase" evidence="6">
    <location>
        <begin position="83"/>
        <end position="420"/>
    </location>
</feature>
<feature type="region of interest" description="Disordered" evidence="5">
    <location>
        <begin position="373"/>
        <end position="395"/>
    </location>
</feature>
<dbReference type="Pfam" id="PF00501">
    <property type="entry name" value="AMP-binding"/>
    <property type="match status" value="1"/>
</dbReference>
<dbReference type="GO" id="GO:0006637">
    <property type="term" value="P:acyl-CoA metabolic process"/>
    <property type="evidence" value="ECO:0007669"/>
    <property type="project" value="TreeGrafter"/>
</dbReference>
<evidence type="ECO:0000313" key="8">
    <source>
        <dbReference type="EMBL" id="XDQ18293.1"/>
    </source>
</evidence>
<keyword evidence="3" id="KW-0547">Nucleotide-binding</keyword>
<keyword evidence="2" id="KW-0436">Ligase</keyword>
<dbReference type="InterPro" id="IPR000873">
    <property type="entry name" value="AMP-dep_synth/lig_dom"/>
</dbReference>
<dbReference type="InterPro" id="IPR051087">
    <property type="entry name" value="Mitochondrial_ACSM"/>
</dbReference>
<dbReference type="InterPro" id="IPR025110">
    <property type="entry name" value="AMP-bd_C"/>
</dbReference>
<keyword evidence="4" id="KW-0067">ATP-binding</keyword>
<dbReference type="GO" id="GO:0006633">
    <property type="term" value="P:fatty acid biosynthetic process"/>
    <property type="evidence" value="ECO:0007669"/>
    <property type="project" value="TreeGrafter"/>
</dbReference>
<dbReference type="PANTHER" id="PTHR43605:SF10">
    <property type="entry name" value="ACYL-COA SYNTHETASE MEDIUM CHAIN FAMILY MEMBER 3"/>
    <property type="match status" value="1"/>
</dbReference>
<gene>
    <name evidence="8" type="ORF">AB5J48_09070</name>
</gene>
<evidence type="ECO:0000256" key="5">
    <source>
        <dbReference type="SAM" id="MobiDB-lite"/>
    </source>
</evidence>
<feature type="compositionally biased region" description="Low complexity" evidence="5">
    <location>
        <begin position="386"/>
        <end position="395"/>
    </location>
</feature>